<evidence type="ECO:0000259" key="3">
    <source>
        <dbReference type="Pfam" id="PF00089"/>
    </source>
</evidence>
<dbReference type="Pfam" id="PF12248">
    <property type="entry name" value="Methyltransf_FA"/>
    <property type="match status" value="4"/>
</dbReference>
<dbReference type="PANTHER" id="PTHR36695">
    <property type="entry name" value="AGAP008648-PA"/>
    <property type="match status" value="1"/>
</dbReference>
<evidence type="ECO:0008006" key="7">
    <source>
        <dbReference type="Google" id="ProtNLM"/>
    </source>
</evidence>
<dbReference type="GO" id="GO:0004252">
    <property type="term" value="F:serine-type endopeptidase activity"/>
    <property type="evidence" value="ECO:0007669"/>
    <property type="project" value="InterPro"/>
</dbReference>
<dbReference type="AlphaFoldDB" id="A0A182WLP6"/>
<proteinExistence type="inferred from homology"/>
<dbReference type="EnsemblMetazoa" id="AMIN011325-RA">
    <property type="protein sequence ID" value="AMIN011325-PA"/>
    <property type="gene ID" value="AMIN011325"/>
</dbReference>
<organism evidence="5 6">
    <name type="scientific">Anopheles minimus</name>
    <dbReference type="NCBI Taxonomy" id="112268"/>
    <lineage>
        <taxon>Eukaryota</taxon>
        <taxon>Metazoa</taxon>
        <taxon>Ecdysozoa</taxon>
        <taxon>Arthropoda</taxon>
        <taxon>Hexapoda</taxon>
        <taxon>Insecta</taxon>
        <taxon>Pterygota</taxon>
        <taxon>Neoptera</taxon>
        <taxon>Endopterygota</taxon>
        <taxon>Diptera</taxon>
        <taxon>Nematocera</taxon>
        <taxon>Culicoidea</taxon>
        <taxon>Culicidae</taxon>
        <taxon>Anophelinae</taxon>
        <taxon>Anopheles</taxon>
    </lineage>
</organism>
<dbReference type="Pfam" id="PF00089">
    <property type="entry name" value="Trypsin"/>
    <property type="match status" value="1"/>
</dbReference>
<feature type="domain" description="Farnesoic acid O-methyl transferase" evidence="4">
    <location>
        <begin position="806"/>
        <end position="954"/>
    </location>
</feature>
<dbReference type="SUPFAM" id="SSF50494">
    <property type="entry name" value="Trypsin-like serine proteases"/>
    <property type="match status" value="1"/>
</dbReference>
<feature type="domain" description="Peptidase S1" evidence="3">
    <location>
        <begin position="748"/>
        <end position="797"/>
    </location>
</feature>
<dbReference type="Gene3D" id="2.40.10.10">
    <property type="entry name" value="Trypsin-like serine proteases"/>
    <property type="match status" value="1"/>
</dbReference>
<feature type="domain" description="Farnesoic acid O-methyl transferase" evidence="4">
    <location>
        <begin position="209"/>
        <end position="356"/>
    </location>
</feature>
<feature type="domain" description="Farnesoic acid O-methyl transferase" evidence="4">
    <location>
        <begin position="543"/>
        <end position="692"/>
    </location>
</feature>
<comment type="similarity">
    <text evidence="1">Belongs to the peptidase S1 family. CLIP subfamily.</text>
</comment>
<dbReference type="STRING" id="112268.A0A182WLP6"/>
<evidence type="ECO:0000313" key="6">
    <source>
        <dbReference type="Proteomes" id="UP000075920"/>
    </source>
</evidence>
<accession>A0A182WLP6</accession>
<evidence type="ECO:0000313" key="5">
    <source>
        <dbReference type="EnsemblMetazoa" id="AMIN011325-PA"/>
    </source>
</evidence>
<dbReference type="GO" id="GO:0006508">
    <property type="term" value="P:proteolysis"/>
    <property type="evidence" value="ECO:0007669"/>
    <property type="project" value="InterPro"/>
</dbReference>
<dbReference type="InterPro" id="IPR022041">
    <property type="entry name" value="Methyltransf_FA"/>
</dbReference>
<keyword evidence="6" id="KW-1185">Reference proteome</keyword>
<dbReference type="Proteomes" id="UP000075920">
    <property type="component" value="Unassembled WGS sequence"/>
</dbReference>
<feature type="signal peptide" evidence="2">
    <location>
        <begin position="1"/>
        <end position="20"/>
    </location>
</feature>
<sequence length="973" mass="110436">MKLLTVAVLVLIAQVFDIAASHTNPFDVIRGCKQHDNVGSYDASLTYFPTSSLLNVGYAVNSKYFKIGILGPNDGIIRYGRTMFPYDKEVVEIVAEFKTPNLLSQFRPTMFLVEVFYNGTVQVRIGGQNHPFLSFSDDRRIPANYIAFTKWDKEFVKLNRRSYITTDMKLLAVITIVLFVQVLDVPATHTNSFDVIRGCRQYENVGSYDASLKYFPTSSLLNVGRTDESTYFKIAILGPNDGIIRLGKFLFPYDTDVLEIILGGWGNTKSAGKRQHRKASNHCTDTQLVEVQTPNLMSQLHPTMFVLEMFHNGTVQVRIDGQDHPFLSFIDDKRIPANYMVFTKWNKDVIFFYDCPLTNVDTLSNSLLVNCTTVKQPLVLPVLKIASKFTHQNRHEAVVSRSDCSVCSIIGSYGIAHEFIRCLLHVGHTDYSKYFKIAVLGTNDGIIRYGQSMFPHGKVVMEIVIRGCKLHDNARNYDTVLKYFPTLSLLHVGRTSNSKYFKIGILGPNNGIIRYGESMFPYDKEVMEIAIKGCLQFDDVPGYNDTPVYFATNTFRNVGRTSNSRYFRIGIVGANDGHIRFGRSAFPFDEEVVELVISGWSNTQSVARRQLRRRNQSFNNQLLKEASTPRLLHRSRPLVFRLEVFDNGRVQLTKDGERRPFFEYSDSQNAIPPDYMGFFKWDVNLIYFYDCPLNDGSTGTAGEDRAFVAIMAGLSCSGCLALFASVVLLLQASAQRCGQVQVLKQGLIFGGTSSTAGMWPWHVALFHRESVTRTSYKCGGTIINRDTILTAVHGCLQYDIVPEYNNVSLEYFATDTFKHVGRTHNSKYIRVGMVGPTDGIIRFGKHRFPYGEIVTEIYLSGQLEQHSEINRQSRTSISEYTNTLIKSQLTPDVLSNTRPMMFRLEVFDNGNVMLTKDGEKRAFMEFNDDNSRLDLDYIAFAKWNHDAFYYYDCPLHTDSNRIDDTVLLRCKLA</sequence>
<reference evidence="6" key="1">
    <citation type="submission" date="2013-03" db="EMBL/GenBank/DDBJ databases">
        <title>The Genome Sequence of Anopheles minimus MINIMUS1.</title>
        <authorList>
            <consortium name="The Broad Institute Genomics Platform"/>
            <person name="Neafsey D.E."/>
            <person name="Walton C."/>
            <person name="Walker B."/>
            <person name="Young S.K."/>
            <person name="Zeng Q."/>
            <person name="Gargeya S."/>
            <person name="Fitzgerald M."/>
            <person name="Haas B."/>
            <person name="Abouelleil A."/>
            <person name="Allen A.W."/>
            <person name="Alvarado L."/>
            <person name="Arachchi H.M."/>
            <person name="Berlin A.M."/>
            <person name="Chapman S.B."/>
            <person name="Gainer-Dewar J."/>
            <person name="Goldberg J."/>
            <person name="Griggs A."/>
            <person name="Gujja S."/>
            <person name="Hansen M."/>
            <person name="Howarth C."/>
            <person name="Imamovic A."/>
            <person name="Ireland A."/>
            <person name="Larimer J."/>
            <person name="McCowan C."/>
            <person name="Murphy C."/>
            <person name="Pearson M."/>
            <person name="Poon T.W."/>
            <person name="Priest M."/>
            <person name="Roberts A."/>
            <person name="Saif S."/>
            <person name="Shea T."/>
            <person name="Sisk P."/>
            <person name="Sykes S."/>
            <person name="Wortman J."/>
            <person name="Nusbaum C."/>
            <person name="Birren B."/>
        </authorList>
    </citation>
    <scope>NUCLEOTIDE SEQUENCE [LARGE SCALE GENOMIC DNA]</scope>
    <source>
        <strain evidence="6">MINIMUS1</strain>
    </source>
</reference>
<dbReference type="VEuPathDB" id="VectorBase:AMIN011325"/>
<protein>
    <recommendedName>
        <fullName evidence="7">Peptidase S1 domain-containing protein</fullName>
    </recommendedName>
</protein>
<reference evidence="5" key="2">
    <citation type="submission" date="2020-05" db="UniProtKB">
        <authorList>
            <consortium name="EnsemblMetazoa"/>
        </authorList>
    </citation>
    <scope>IDENTIFICATION</scope>
    <source>
        <strain evidence="5">MINIMUS1</strain>
    </source>
</reference>
<evidence type="ECO:0000256" key="2">
    <source>
        <dbReference type="SAM" id="SignalP"/>
    </source>
</evidence>
<dbReference type="InterPro" id="IPR043504">
    <property type="entry name" value="Peptidase_S1_PA_chymotrypsin"/>
</dbReference>
<keyword evidence="2" id="KW-0732">Signal</keyword>
<evidence type="ECO:0000256" key="1">
    <source>
        <dbReference type="ARBA" id="ARBA00024195"/>
    </source>
</evidence>
<feature type="chain" id="PRO_5008141650" description="Peptidase S1 domain-containing protein" evidence="2">
    <location>
        <begin position="21"/>
        <end position="973"/>
    </location>
</feature>
<evidence type="ECO:0000259" key="4">
    <source>
        <dbReference type="Pfam" id="PF12248"/>
    </source>
</evidence>
<dbReference type="PANTHER" id="PTHR36695:SF12">
    <property type="entry name" value="AGAP008648-PA"/>
    <property type="match status" value="1"/>
</dbReference>
<feature type="domain" description="Farnesoic acid O-methyl transferase" evidence="4">
    <location>
        <begin position="94"/>
        <end position="154"/>
    </location>
</feature>
<dbReference type="InterPro" id="IPR009003">
    <property type="entry name" value="Peptidase_S1_PA"/>
</dbReference>
<dbReference type="InterPro" id="IPR001254">
    <property type="entry name" value="Trypsin_dom"/>
</dbReference>
<name>A0A182WLP6_9DIPT</name>